<dbReference type="SUPFAM" id="SSF56436">
    <property type="entry name" value="C-type lectin-like"/>
    <property type="match status" value="1"/>
</dbReference>
<dbReference type="InterPro" id="IPR016187">
    <property type="entry name" value="CTDL_fold"/>
</dbReference>
<dbReference type="EMBL" id="CAJHNH020002637">
    <property type="protein sequence ID" value="CAG5127299.1"/>
    <property type="molecule type" value="Genomic_DNA"/>
</dbReference>
<dbReference type="CDD" id="cd00037">
    <property type="entry name" value="CLECT"/>
    <property type="match status" value="1"/>
</dbReference>
<feature type="domain" description="C-type lectin" evidence="2">
    <location>
        <begin position="10"/>
        <end position="129"/>
    </location>
</feature>
<gene>
    <name evidence="3" type="ORF">CUNI_LOCUS12857</name>
</gene>
<dbReference type="InterPro" id="IPR016186">
    <property type="entry name" value="C-type_lectin-like/link_sf"/>
</dbReference>
<keyword evidence="4" id="KW-1185">Reference proteome</keyword>
<dbReference type="SMART" id="SM00034">
    <property type="entry name" value="CLECT"/>
    <property type="match status" value="1"/>
</dbReference>
<sequence length="130" mass="15455">FGCQFSWELFNGACYGFFGQRMSWLDGMLLCRVYGGHLVEIQTKKENTYLIREFRKRGYDIVWLGGSDQFSEGVWYWVASRSEVGPFTNWNKPQPDNHNQSEHCMEAARNRLYRWNDNTCVTKQYIVCER</sequence>
<feature type="non-terminal residue" evidence="3">
    <location>
        <position position="130"/>
    </location>
</feature>
<reference evidence="3" key="1">
    <citation type="submission" date="2021-04" db="EMBL/GenBank/DDBJ databases">
        <authorList>
            <consortium name="Molecular Ecology Group"/>
        </authorList>
    </citation>
    <scope>NUCLEOTIDE SEQUENCE</scope>
</reference>
<evidence type="ECO:0000256" key="1">
    <source>
        <dbReference type="ARBA" id="ARBA00023157"/>
    </source>
</evidence>
<dbReference type="Gene3D" id="3.10.100.10">
    <property type="entry name" value="Mannose-Binding Protein A, subunit A"/>
    <property type="match status" value="1"/>
</dbReference>
<dbReference type="Proteomes" id="UP000678393">
    <property type="component" value="Unassembled WGS sequence"/>
</dbReference>
<dbReference type="AlphaFoldDB" id="A0A8S3ZDM5"/>
<feature type="non-terminal residue" evidence="3">
    <location>
        <position position="1"/>
    </location>
</feature>
<dbReference type="InterPro" id="IPR050111">
    <property type="entry name" value="C-type_lectin/snaclec_domain"/>
</dbReference>
<evidence type="ECO:0000313" key="4">
    <source>
        <dbReference type="Proteomes" id="UP000678393"/>
    </source>
</evidence>
<accession>A0A8S3ZDM5</accession>
<dbReference type="InterPro" id="IPR018378">
    <property type="entry name" value="C-type_lectin_CS"/>
</dbReference>
<dbReference type="InterPro" id="IPR001304">
    <property type="entry name" value="C-type_lectin-like"/>
</dbReference>
<dbReference type="Pfam" id="PF00059">
    <property type="entry name" value="Lectin_C"/>
    <property type="match status" value="1"/>
</dbReference>
<evidence type="ECO:0000259" key="2">
    <source>
        <dbReference type="PROSITE" id="PS50041"/>
    </source>
</evidence>
<dbReference type="PANTHER" id="PTHR22803">
    <property type="entry name" value="MANNOSE, PHOSPHOLIPASE, LECTIN RECEPTOR RELATED"/>
    <property type="match status" value="1"/>
</dbReference>
<name>A0A8S3ZDM5_9EUPU</name>
<evidence type="ECO:0000313" key="3">
    <source>
        <dbReference type="EMBL" id="CAG5127299.1"/>
    </source>
</evidence>
<dbReference type="PROSITE" id="PS00615">
    <property type="entry name" value="C_TYPE_LECTIN_1"/>
    <property type="match status" value="1"/>
</dbReference>
<organism evidence="3 4">
    <name type="scientific">Candidula unifasciata</name>
    <dbReference type="NCBI Taxonomy" id="100452"/>
    <lineage>
        <taxon>Eukaryota</taxon>
        <taxon>Metazoa</taxon>
        <taxon>Spiralia</taxon>
        <taxon>Lophotrochozoa</taxon>
        <taxon>Mollusca</taxon>
        <taxon>Gastropoda</taxon>
        <taxon>Heterobranchia</taxon>
        <taxon>Euthyneura</taxon>
        <taxon>Panpulmonata</taxon>
        <taxon>Eupulmonata</taxon>
        <taxon>Stylommatophora</taxon>
        <taxon>Helicina</taxon>
        <taxon>Helicoidea</taxon>
        <taxon>Geomitridae</taxon>
        <taxon>Candidula</taxon>
    </lineage>
</organism>
<keyword evidence="1" id="KW-1015">Disulfide bond</keyword>
<proteinExistence type="predicted"/>
<comment type="caution">
    <text evidence="3">The sequence shown here is derived from an EMBL/GenBank/DDBJ whole genome shotgun (WGS) entry which is preliminary data.</text>
</comment>
<dbReference type="PROSITE" id="PS50041">
    <property type="entry name" value="C_TYPE_LECTIN_2"/>
    <property type="match status" value="1"/>
</dbReference>
<dbReference type="OrthoDB" id="6041229at2759"/>
<protein>
    <recommendedName>
        <fullName evidence="2">C-type lectin domain-containing protein</fullName>
    </recommendedName>
</protein>